<gene>
    <name evidence="1" type="ORF">BDB_mp60415</name>
</gene>
<reference evidence="1" key="2">
    <citation type="submission" date="2011-04" db="EMBL/GenBank/DDBJ databases">
        <authorList>
            <person name="Genoscope - CEA"/>
        </authorList>
    </citation>
    <scope>NUCLEOTIDE SEQUENCE</scope>
    <source>
        <strain evidence="1">R229</strain>
    </source>
</reference>
<protein>
    <submittedName>
        <fullName evidence="1">Uncharacterized protein</fullName>
    </submittedName>
</protein>
<evidence type="ECO:0000313" key="1">
    <source>
        <dbReference type="EMBL" id="CCA83249.1"/>
    </source>
</evidence>
<name>G2ZVW8_9RALS</name>
<accession>G2ZVW8</accession>
<reference evidence="1" key="1">
    <citation type="journal article" date="2011" name="PLoS ONE">
        <title>Ralstonia syzygii, the Blood Disease Bacterium and some Asian R. solanacearum strains form a single genomic species despite divergent lifestyles.</title>
        <authorList>
            <person name="Remenant B."/>
            <person name="de Cambiaire J.C."/>
            <person name="Cellier G."/>
            <person name="Jacobs J.M."/>
            <person name="Mangenot S."/>
            <person name="Barbe V."/>
            <person name="Lajus A."/>
            <person name="Vallenet D."/>
            <person name="Medigue C."/>
            <person name="Fegan M."/>
            <person name="Allen C."/>
            <person name="Prior P."/>
        </authorList>
    </citation>
    <scope>NUCLEOTIDE SEQUENCE</scope>
    <source>
        <strain evidence="1">R229</strain>
    </source>
</reference>
<dbReference type="EMBL" id="FR854082">
    <property type="protein sequence ID" value="CCA83249.1"/>
    <property type="molecule type" value="Genomic_DNA"/>
</dbReference>
<organism evidence="1">
    <name type="scientific">blood disease bacterium R229</name>
    <dbReference type="NCBI Taxonomy" id="741978"/>
    <lineage>
        <taxon>Bacteria</taxon>
        <taxon>Pseudomonadati</taxon>
        <taxon>Pseudomonadota</taxon>
        <taxon>Betaproteobacteria</taxon>
        <taxon>Burkholderiales</taxon>
        <taxon>Burkholderiaceae</taxon>
        <taxon>Ralstonia</taxon>
        <taxon>Ralstonia solanacearum species complex</taxon>
    </lineage>
</organism>
<proteinExistence type="predicted"/>
<dbReference type="AlphaFoldDB" id="G2ZVW8"/>
<sequence>MRIVQDVVTPAEVLARELATMVTTGAEKEAAAKLKTSGLTFGEASAVAHIAACMIHGRAWKKRDAMVGV</sequence>